<dbReference type="InterPro" id="IPR040424">
    <property type="entry name" value="Smn1"/>
</dbReference>
<comment type="subcellular location">
    <subcellularLocation>
        <location evidence="1">Cytoplasm</location>
        <location evidence="1">Myofibril</location>
        <location evidence="1">Sarcomere</location>
        <location evidence="1">Z line</location>
    </subcellularLocation>
    <subcellularLocation>
        <location evidence="2">Nucleus</location>
        <location evidence="2">Cajal body</location>
    </subcellularLocation>
    <subcellularLocation>
        <location evidence="7">Nucleus</location>
        <location evidence="7">Gem</location>
    </subcellularLocation>
</comment>
<evidence type="ECO:0000313" key="10">
    <source>
        <dbReference type="WBParaSite" id="jg6761"/>
    </source>
</evidence>
<dbReference type="InterPro" id="IPR002999">
    <property type="entry name" value="Tudor"/>
</dbReference>
<evidence type="ECO:0000256" key="3">
    <source>
        <dbReference type="ARBA" id="ARBA00005371"/>
    </source>
</evidence>
<evidence type="ECO:0000256" key="5">
    <source>
        <dbReference type="ARBA" id="ARBA00023187"/>
    </source>
</evidence>
<dbReference type="GO" id="GO:0030018">
    <property type="term" value="C:Z disc"/>
    <property type="evidence" value="ECO:0007669"/>
    <property type="project" value="UniProtKB-SubCell"/>
</dbReference>
<name>A0A915EK61_9BILA</name>
<accession>A0A915EK61</accession>
<proteinExistence type="inferred from homology"/>
<reference evidence="10" key="1">
    <citation type="submission" date="2022-11" db="UniProtKB">
        <authorList>
            <consortium name="WormBaseParasite"/>
        </authorList>
    </citation>
    <scope>IDENTIFICATION</scope>
</reference>
<keyword evidence="9" id="KW-1185">Reference proteome</keyword>
<dbReference type="SMART" id="SM00333">
    <property type="entry name" value="TUDOR"/>
    <property type="match status" value="1"/>
</dbReference>
<evidence type="ECO:0000259" key="8">
    <source>
        <dbReference type="PROSITE" id="PS50304"/>
    </source>
</evidence>
<dbReference type="InterPro" id="IPR010304">
    <property type="entry name" value="SMN_Tudor"/>
</dbReference>
<organism evidence="9 10">
    <name type="scientific">Ditylenchus dipsaci</name>
    <dbReference type="NCBI Taxonomy" id="166011"/>
    <lineage>
        <taxon>Eukaryota</taxon>
        <taxon>Metazoa</taxon>
        <taxon>Ecdysozoa</taxon>
        <taxon>Nematoda</taxon>
        <taxon>Chromadorea</taxon>
        <taxon>Rhabditida</taxon>
        <taxon>Tylenchina</taxon>
        <taxon>Tylenchomorpha</taxon>
        <taxon>Sphaerularioidea</taxon>
        <taxon>Anguinidae</taxon>
        <taxon>Anguininae</taxon>
        <taxon>Ditylenchus</taxon>
    </lineage>
</organism>
<dbReference type="GO" id="GO:0006397">
    <property type="term" value="P:mRNA processing"/>
    <property type="evidence" value="ECO:0007669"/>
    <property type="project" value="UniProtKB-KW"/>
</dbReference>
<dbReference type="GO" id="GO:0097504">
    <property type="term" value="C:Gemini of Cajal bodies"/>
    <property type="evidence" value="ECO:0007669"/>
    <property type="project" value="UniProtKB-SubCell"/>
</dbReference>
<evidence type="ECO:0000256" key="2">
    <source>
        <dbReference type="ARBA" id="ARBA00004408"/>
    </source>
</evidence>
<feature type="domain" description="Tudor" evidence="8">
    <location>
        <begin position="49"/>
        <end position="109"/>
    </location>
</feature>
<evidence type="ECO:0000256" key="1">
    <source>
        <dbReference type="ARBA" id="ARBA00004216"/>
    </source>
</evidence>
<dbReference type="Pfam" id="PF06003">
    <property type="entry name" value="SMN_Tudor"/>
    <property type="match status" value="1"/>
</dbReference>
<comment type="similarity">
    <text evidence="3">Belongs to the SMN family.</text>
</comment>
<dbReference type="GO" id="GO:0003723">
    <property type="term" value="F:RNA binding"/>
    <property type="evidence" value="ECO:0007669"/>
    <property type="project" value="InterPro"/>
</dbReference>
<sequence>MSGSESMVFNRSDMYDRTRAMIFDKVQNSGPSSKPSSAQPQTINQAARSWKVGELCMAPFAEDGKYYPAKISKLLDKNKTCEVVYTEYDTKAIVKLADLLSEDDVEYAAEDAATSDNAQTQQVVEASSSSSGPQQIFPIAQAGNDKEALTNMLMSWYMSGYHTAPMKDFFGSKLFQCDFSCAVRYKLNKPLDYAPRLLINEMIGEFKEVPAFAAH</sequence>
<evidence type="ECO:0000313" key="9">
    <source>
        <dbReference type="Proteomes" id="UP000887574"/>
    </source>
</evidence>
<dbReference type="InterPro" id="IPR047313">
    <property type="entry name" value="SMN_C"/>
</dbReference>
<keyword evidence="4" id="KW-0507">mRNA processing</keyword>
<dbReference type="WBParaSite" id="jg6761">
    <property type="protein sequence ID" value="jg6761"/>
    <property type="gene ID" value="jg6761"/>
</dbReference>
<dbReference type="AlphaFoldDB" id="A0A915EK61"/>
<evidence type="ECO:0000256" key="6">
    <source>
        <dbReference type="ARBA" id="ARBA00023242"/>
    </source>
</evidence>
<evidence type="ECO:0000256" key="7">
    <source>
        <dbReference type="ARBA" id="ARBA00034695"/>
    </source>
</evidence>
<protein>
    <submittedName>
        <fullName evidence="10">Tudor domain-containing protein</fullName>
    </submittedName>
</protein>
<evidence type="ECO:0000256" key="4">
    <source>
        <dbReference type="ARBA" id="ARBA00022664"/>
    </source>
</evidence>
<dbReference type="PANTHER" id="PTHR39267">
    <property type="entry name" value="SURVIVAL MOTOR NEURON-LIKE PROTEIN 1"/>
    <property type="match status" value="1"/>
</dbReference>
<dbReference type="PANTHER" id="PTHR39267:SF1">
    <property type="entry name" value="SURVIVAL MOTOR NEURON PROTEIN"/>
    <property type="match status" value="1"/>
</dbReference>
<keyword evidence="6" id="KW-0539">Nucleus</keyword>
<dbReference type="CDD" id="cd22852">
    <property type="entry name" value="SMN_C"/>
    <property type="match status" value="1"/>
</dbReference>
<dbReference type="Gene3D" id="2.30.30.140">
    <property type="match status" value="1"/>
</dbReference>
<dbReference type="PROSITE" id="PS50304">
    <property type="entry name" value="TUDOR"/>
    <property type="match status" value="1"/>
</dbReference>
<dbReference type="SUPFAM" id="SSF63748">
    <property type="entry name" value="Tudor/PWWP/MBT"/>
    <property type="match status" value="1"/>
</dbReference>
<dbReference type="GO" id="GO:0008380">
    <property type="term" value="P:RNA splicing"/>
    <property type="evidence" value="ECO:0007669"/>
    <property type="project" value="UniProtKB-KW"/>
</dbReference>
<keyword evidence="5" id="KW-0508">mRNA splicing</keyword>
<dbReference type="Pfam" id="PF20635">
    <property type="entry name" value="SMN_YG-box"/>
    <property type="match status" value="1"/>
</dbReference>
<dbReference type="GO" id="GO:0015030">
    <property type="term" value="C:Cajal body"/>
    <property type="evidence" value="ECO:0007669"/>
    <property type="project" value="UniProtKB-SubCell"/>
</dbReference>
<dbReference type="Proteomes" id="UP000887574">
    <property type="component" value="Unplaced"/>
</dbReference>